<reference evidence="1" key="1">
    <citation type="submission" date="2022-12" db="EMBL/GenBank/DDBJ databases">
        <authorList>
            <person name="Ruckert C."/>
            <person name="Busche T."/>
            <person name="Kalinowski J."/>
            <person name="Wittmann C."/>
        </authorList>
    </citation>
    <scope>NUCLEOTIDE SEQUENCE</scope>
    <source>
        <strain evidence="1">DSM 40467</strain>
    </source>
</reference>
<protein>
    <submittedName>
        <fullName evidence="1">Uncharacterized protein</fullName>
    </submittedName>
</protein>
<dbReference type="RefSeq" id="WP_269663731.1">
    <property type="nucleotide sequence ID" value="NZ_CP114413.1"/>
</dbReference>
<dbReference type="Proteomes" id="UP001164439">
    <property type="component" value="Chromosome"/>
</dbReference>
<evidence type="ECO:0000313" key="2">
    <source>
        <dbReference type="Proteomes" id="UP001164439"/>
    </source>
</evidence>
<accession>A0ABY7KS91</accession>
<evidence type="ECO:0000313" key="1">
    <source>
        <dbReference type="EMBL" id="WAZ26247.1"/>
    </source>
</evidence>
<gene>
    <name evidence="1" type="ORF">STRCI_007803</name>
</gene>
<proteinExistence type="predicted"/>
<dbReference type="EMBL" id="CP114413">
    <property type="protein sequence ID" value="WAZ26247.1"/>
    <property type="molecule type" value="Genomic_DNA"/>
</dbReference>
<organism evidence="1 2">
    <name type="scientific">Streptomyces cinnabarinus</name>
    <dbReference type="NCBI Taxonomy" id="67287"/>
    <lineage>
        <taxon>Bacteria</taxon>
        <taxon>Bacillati</taxon>
        <taxon>Actinomycetota</taxon>
        <taxon>Actinomycetes</taxon>
        <taxon>Kitasatosporales</taxon>
        <taxon>Streptomycetaceae</taxon>
        <taxon>Streptomyces</taxon>
    </lineage>
</organism>
<name>A0ABY7KS91_9ACTN</name>
<sequence length="194" mass="21239">MGFSGHLVFARGDAPLLEAPVFDSIDAELKSTVHRWESRPGGWQTLQLENGMWDDEDLPALVAWSNAPACVADVSDSDLALVTGVDITGRRWQAWLNLDVAARVLAEEPEDLEDQMLWLDTPEFHDAVSRKRAELDAEVRADAEGALAWAAAAGIPVASEVSGIERLLRSHVTFAEDLFSTLLDELGFPEETQA</sequence>
<keyword evidence="2" id="KW-1185">Reference proteome</keyword>